<proteinExistence type="predicted"/>
<dbReference type="Proteomes" id="UP000005387">
    <property type="component" value="Unassembled WGS sequence"/>
</dbReference>
<reference evidence="1 2" key="1">
    <citation type="submission" date="2010-07" db="EMBL/GenBank/DDBJ databases">
        <title>The draft genome of Paenibacillus curdlanolyticus YK9.</title>
        <authorList>
            <consortium name="US DOE Joint Genome Institute (JGI-PGF)"/>
            <person name="Lucas S."/>
            <person name="Copeland A."/>
            <person name="Lapidus A."/>
            <person name="Cheng J.-F."/>
            <person name="Bruce D."/>
            <person name="Goodwin L."/>
            <person name="Pitluck S."/>
            <person name="Land M.L."/>
            <person name="Hauser L."/>
            <person name="Chang Y.-J."/>
            <person name="Jeffries C."/>
            <person name="Anderson I.J."/>
            <person name="Johnson E."/>
            <person name="Loganathan U."/>
            <person name="Mulhopadhyay B."/>
            <person name="Kyrpides N."/>
            <person name="Woyke T.J."/>
        </authorList>
    </citation>
    <scope>NUCLEOTIDE SEQUENCE [LARGE SCALE GENOMIC DNA]</scope>
    <source>
        <strain evidence="1 2">YK9</strain>
    </source>
</reference>
<evidence type="ECO:0000313" key="1">
    <source>
        <dbReference type="EMBL" id="EFM08396.1"/>
    </source>
</evidence>
<sequence length="73" mass="8108">MDESLTEQRRVSEEGFRVVKLCCQGRTLERVTALELTVPEKKAPANYVPAAAVIRRGKRCPELLGVKRAQAAL</sequence>
<evidence type="ECO:0000313" key="2">
    <source>
        <dbReference type="Proteomes" id="UP000005387"/>
    </source>
</evidence>
<accession>E0IGL6</accession>
<dbReference type="EMBL" id="AEDD01000020">
    <property type="protein sequence ID" value="EFM08396.1"/>
    <property type="molecule type" value="Genomic_DNA"/>
</dbReference>
<protein>
    <submittedName>
        <fullName evidence="1">Uncharacterized protein</fullName>
    </submittedName>
</protein>
<name>E0IGL6_9BACL</name>
<gene>
    <name evidence="1" type="ORF">PaecuDRAFT_4809</name>
</gene>
<dbReference type="AlphaFoldDB" id="E0IGL6"/>
<organism evidence="1 2">
    <name type="scientific">Paenibacillus curdlanolyticus YK9</name>
    <dbReference type="NCBI Taxonomy" id="717606"/>
    <lineage>
        <taxon>Bacteria</taxon>
        <taxon>Bacillati</taxon>
        <taxon>Bacillota</taxon>
        <taxon>Bacilli</taxon>
        <taxon>Bacillales</taxon>
        <taxon>Paenibacillaceae</taxon>
        <taxon>Paenibacillus</taxon>
    </lineage>
</organism>
<keyword evidence="2" id="KW-1185">Reference proteome</keyword>